<accession>A0A6G1PXM5</accession>
<proteinExistence type="predicted"/>
<name>A0A6G1PXM5_CHAAH</name>
<protein>
    <submittedName>
        <fullName evidence="1">Uncharacterized protein</fullName>
    </submittedName>
</protein>
<reference evidence="1 2" key="1">
    <citation type="submission" date="2019-02" db="EMBL/GenBank/DDBJ databases">
        <title>Opniocepnalus argus genome.</title>
        <authorList>
            <person name="Zhou C."/>
            <person name="Xiao S."/>
        </authorList>
    </citation>
    <scope>NUCLEOTIDE SEQUENCE [LARGE SCALE GENOMIC DNA]</scope>
    <source>
        <strain evidence="1">OARG1902GOOAL</strain>
        <tissue evidence="1">Muscle</tissue>
    </source>
</reference>
<keyword evidence="2" id="KW-1185">Reference proteome</keyword>
<sequence length="72" mass="8249">MISHCGKVCHVNCFLIDIFECSLSFIDSLTYNLPVSKTDLKTHPHFPNTILLCAKSFWNMEGCVFFEMFLVA</sequence>
<evidence type="ECO:0000313" key="1">
    <source>
        <dbReference type="EMBL" id="KAF3695091.1"/>
    </source>
</evidence>
<gene>
    <name evidence="1" type="ORF">EXN66_Car010767</name>
</gene>
<organism evidence="1 2">
    <name type="scientific">Channa argus</name>
    <name type="common">Northern snakehead</name>
    <name type="synonym">Ophicephalus argus</name>
    <dbReference type="NCBI Taxonomy" id="215402"/>
    <lineage>
        <taxon>Eukaryota</taxon>
        <taxon>Metazoa</taxon>
        <taxon>Chordata</taxon>
        <taxon>Craniata</taxon>
        <taxon>Vertebrata</taxon>
        <taxon>Euteleostomi</taxon>
        <taxon>Actinopterygii</taxon>
        <taxon>Neopterygii</taxon>
        <taxon>Teleostei</taxon>
        <taxon>Neoteleostei</taxon>
        <taxon>Acanthomorphata</taxon>
        <taxon>Anabantaria</taxon>
        <taxon>Anabantiformes</taxon>
        <taxon>Channoidei</taxon>
        <taxon>Channidae</taxon>
        <taxon>Channa</taxon>
    </lineage>
</organism>
<reference evidence="2" key="2">
    <citation type="submission" date="2019-02" db="EMBL/GenBank/DDBJ databases">
        <title>Opniocepnalus argus Var Kimnra genome.</title>
        <authorList>
            <person name="Zhou C."/>
            <person name="Xiao S."/>
        </authorList>
    </citation>
    <scope>NUCLEOTIDE SEQUENCE [LARGE SCALE GENOMIC DNA]</scope>
</reference>
<dbReference type="AlphaFoldDB" id="A0A6G1PXM5"/>
<evidence type="ECO:0000313" key="2">
    <source>
        <dbReference type="Proteomes" id="UP000503349"/>
    </source>
</evidence>
<dbReference type="EMBL" id="CM015721">
    <property type="protein sequence ID" value="KAF3695091.1"/>
    <property type="molecule type" value="Genomic_DNA"/>
</dbReference>
<dbReference type="Proteomes" id="UP000503349">
    <property type="component" value="Chromosome 10"/>
</dbReference>